<accession>M1BGX1</accession>
<evidence type="ECO:0000313" key="1">
    <source>
        <dbReference type="EnsemblPlants" id="PGSC0003DMT400044975"/>
    </source>
</evidence>
<dbReference type="AlphaFoldDB" id="M1BGX1"/>
<reference evidence="2" key="1">
    <citation type="journal article" date="2011" name="Nature">
        <title>Genome sequence and analysis of the tuber crop potato.</title>
        <authorList>
            <consortium name="The Potato Genome Sequencing Consortium"/>
        </authorList>
    </citation>
    <scope>NUCLEOTIDE SEQUENCE [LARGE SCALE GENOMIC DNA]</scope>
    <source>
        <strain evidence="2">cv. DM1-3 516 R44</strain>
    </source>
</reference>
<proteinExistence type="predicted"/>
<dbReference type="HOGENOM" id="CLU_2502326_0_0_1"/>
<sequence>MRQFMIKTSLGRLMYSSQDIYQAKSICQDLLIVHSGNEAYRKANQEKDLFLEFMSHQQRLYKKLALEERLFLQMLQLQPRLDSFFC</sequence>
<dbReference type="PANTHER" id="PTHR36384:SF1">
    <property type="entry name" value="SAWADEE PROTEIN"/>
    <property type="match status" value="1"/>
</dbReference>
<dbReference type="Proteomes" id="UP000011115">
    <property type="component" value="Unassembled WGS sequence"/>
</dbReference>
<dbReference type="Gramene" id="PGSC0003DMT400044975">
    <property type="protein sequence ID" value="PGSC0003DMT400044975"/>
    <property type="gene ID" value="PGSC0003DMG400017442"/>
</dbReference>
<name>M1BGX1_SOLTU</name>
<protein>
    <submittedName>
        <fullName evidence="1">Uncharacterized protein</fullName>
    </submittedName>
</protein>
<keyword evidence="2" id="KW-1185">Reference proteome</keyword>
<evidence type="ECO:0000313" key="2">
    <source>
        <dbReference type="Proteomes" id="UP000011115"/>
    </source>
</evidence>
<reference evidence="1" key="2">
    <citation type="submission" date="2015-06" db="UniProtKB">
        <authorList>
            <consortium name="EnsemblPlants"/>
        </authorList>
    </citation>
    <scope>IDENTIFICATION</scope>
    <source>
        <strain evidence="1">DM1-3 516 R44</strain>
    </source>
</reference>
<dbReference type="PANTHER" id="PTHR36384">
    <property type="entry name" value="SAWADEE PROTEIN"/>
    <property type="match status" value="1"/>
</dbReference>
<dbReference type="EnsemblPlants" id="PGSC0003DMT400044975">
    <property type="protein sequence ID" value="PGSC0003DMT400044975"/>
    <property type="gene ID" value="PGSC0003DMG400017442"/>
</dbReference>
<organism evidence="1 2">
    <name type="scientific">Solanum tuberosum</name>
    <name type="common">Potato</name>
    <dbReference type="NCBI Taxonomy" id="4113"/>
    <lineage>
        <taxon>Eukaryota</taxon>
        <taxon>Viridiplantae</taxon>
        <taxon>Streptophyta</taxon>
        <taxon>Embryophyta</taxon>
        <taxon>Tracheophyta</taxon>
        <taxon>Spermatophyta</taxon>
        <taxon>Magnoliopsida</taxon>
        <taxon>eudicotyledons</taxon>
        <taxon>Gunneridae</taxon>
        <taxon>Pentapetalae</taxon>
        <taxon>asterids</taxon>
        <taxon>lamiids</taxon>
        <taxon>Solanales</taxon>
        <taxon>Solanaceae</taxon>
        <taxon>Solanoideae</taxon>
        <taxon>Solaneae</taxon>
        <taxon>Solanum</taxon>
    </lineage>
</organism>